<name>A0A0F5V9Y3_9GAMM</name>
<protein>
    <submittedName>
        <fullName evidence="1">Glutaredoxin</fullName>
    </submittedName>
</protein>
<gene>
    <name evidence="1" type="ORF">KY46_17465</name>
</gene>
<organism evidence="1 2">
    <name type="scientific">Photobacterium halotolerans</name>
    <dbReference type="NCBI Taxonomy" id="265726"/>
    <lineage>
        <taxon>Bacteria</taxon>
        <taxon>Pseudomonadati</taxon>
        <taxon>Pseudomonadota</taxon>
        <taxon>Gammaproteobacteria</taxon>
        <taxon>Vibrionales</taxon>
        <taxon>Vibrionaceae</taxon>
        <taxon>Photobacterium</taxon>
    </lineage>
</organism>
<dbReference type="OrthoDB" id="8537427at2"/>
<dbReference type="InterPro" id="IPR008554">
    <property type="entry name" value="Glutaredoxin-like"/>
</dbReference>
<dbReference type="STRING" id="265726.KY46_17465"/>
<dbReference type="SUPFAM" id="SSF52833">
    <property type="entry name" value="Thioredoxin-like"/>
    <property type="match status" value="1"/>
</dbReference>
<dbReference type="PATRIC" id="fig|265726.11.peg.1768"/>
<dbReference type="EMBL" id="JWYV01000018">
    <property type="protein sequence ID" value="KKC98551.1"/>
    <property type="molecule type" value="Genomic_DNA"/>
</dbReference>
<accession>A0A0F5V9Y3</accession>
<comment type="caution">
    <text evidence="1">The sequence shown here is derived from an EMBL/GenBank/DDBJ whole genome shotgun (WGS) entry which is preliminary data.</text>
</comment>
<dbReference type="Pfam" id="PF05768">
    <property type="entry name" value="Glrx-like"/>
    <property type="match status" value="1"/>
</dbReference>
<dbReference type="Proteomes" id="UP000033633">
    <property type="component" value="Unassembled WGS sequence"/>
</dbReference>
<dbReference type="RefSeq" id="WP_046221904.1">
    <property type="nucleotide sequence ID" value="NZ_JWYV01000018.1"/>
</dbReference>
<sequence>MSIILYSTEGCHLCEQAYALLAEAGVSEQVDVVDIAFDDNLFSRYGVTIPVVSFYDNESVSELSWPFDAAELALWLKSHGIN</sequence>
<proteinExistence type="predicted"/>
<evidence type="ECO:0000313" key="1">
    <source>
        <dbReference type="EMBL" id="KKC98551.1"/>
    </source>
</evidence>
<keyword evidence="2" id="KW-1185">Reference proteome</keyword>
<dbReference type="AlphaFoldDB" id="A0A0F5V9Y3"/>
<reference evidence="1 2" key="1">
    <citation type="submission" date="2014-12" db="EMBL/GenBank/DDBJ databases">
        <title>Mercury Reductase activity and rhizosphere competence traits in the genome of root associated Photobacterium halotolerans MELD1.</title>
        <authorList>
            <person name="Mathew D.C."/>
            <person name="Huang C.-C."/>
        </authorList>
    </citation>
    <scope>NUCLEOTIDE SEQUENCE [LARGE SCALE GENOMIC DNA]</scope>
    <source>
        <strain evidence="1 2">MELD1</strain>
    </source>
</reference>
<dbReference type="Gene3D" id="3.40.30.10">
    <property type="entry name" value="Glutaredoxin"/>
    <property type="match status" value="1"/>
</dbReference>
<dbReference type="InterPro" id="IPR036249">
    <property type="entry name" value="Thioredoxin-like_sf"/>
</dbReference>
<evidence type="ECO:0000313" key="2">
    <source>
        <dbReference type="Proteomes" id="UP000033633"/>
    </source>
</evidence>